<evidence type="ECO:0000313" key="7">
    <source>
        <dbReference type="EMBL" id="KKL44637.1"/>
    </source>
</evidence>
<dbReference type="EMBL" id="LAZR01034685">
    <property type="protein sequence ID" value="KKL44637.1"/>
    <property type="molecule type" value="Genomic_DNA"/>
</dbReference>
<proteinExistence type="inferred from homology"/>
<feature type="non-terminal residue" evidence="7">
    <location>
        <position position="435"/>
    </location>
</feature>
<dbReference type="Gene3D" id="3.30.9.10">
    <property type="entry name" value="D-Amino Acid Oxidase, subunit A, domain 2"/>
    <property type="match status" value="1"/>
</dbReference>
<keyword evidence="5" id="KW-0560">Oxidoreductase</keyword>
<gene>
    <name evidence="7" type="ORF">LCGC14_2363680</name>
</gene>
<evidence type="ECO:0000256" key="1">
    <source>
        <dbReference type="ARBA" id="ARBA00001974"/>
    </source>
</evidence>
<dbReference type="InterPro" id="IPR000447">
    <property type="entry name" value="G3P_DH_FAD-dep"/>
</dbReference>
<evidence type="ECO:0000256" key="4">
    <source>
        <dbReference type="ARBA" id="ARBA00022827"/>
    </source>
</evidence>
<sequence>MIKMDNLEKKLFEQSWNFKNRKNILKQLKENFYDLIIIGAGITGAGVAREAAMRGLKVACVDMQDFAAGTSSRSSKLGHGGLRYIPLGEKDLVRESATERNWMRAHIPHLVRPIPFLFTILEGGKYKKRDAIAVCRIYDFLSDDKSEFKNFKKHKWYSSEEIFEMEPEIIREGNKGGVVYYDTNLDDARLTIEVLKEAVIRGADIINYCKVTGYIKINGLICGVKCSDNENNIQFEINGKIIVNSTGIWTDTLLEKYSQEIPKPLIRPTKGVHLQFRRKHLKNKMALFFNSIKDDRIFFIIPRDKDFTIVGTTDTDYNGDLANPSCIKADADYLIESVKYYFPSAELDYKNILSAYAGIRPLVMQKGKPESDISRKHIIFFSEDGLLTITGGKLTAWRRMAEDLFKKIIEKGFFLNAKRENDFSKQKFAISLEKE</sequence>
<dbReference type="PRINTS" id="PR01001">
    <property type="entry name" value="FADG3PDH"/>
</dbReference>
<comment type="cofactor">
    <cofactor evidence="1">
        <name>FAD</name>
        <dbReference type="ChEBI" id="CHEBI:57692"/>
    </cofactor>
</comment>
<keyword evidence="3" id="KW-0285">Flavoprotein</keyword>
<feature type="domain" description="FAD dependent oxidoreductase" evidence="6">
    <location>
        <begin position="34"/>
        <end position="396"/>
    </location>
</feature>
<dbReference type="AlphaFoldDB" id="A0A0F9F0K7"/>
<comment type="caution">
    <text evidence="7">The sequence shown here is derived from an EMBL/GenBank/DDBJ whole genome shotgun (WGS) entry which is preliminary data.</text>
</comment>
<evidence type="ECO:0000256" key="2">
    <source>
        <dbReference type="ARBA" id="ARBA00007330"/>
    </source>
</evidence>
<accession>A0A0F9F0K7</accession>
<dbReference type="InterPro" id="IPR006076">
    <property type="entry name" value="FAD-dep_OxRdtase"/>
</dbReference>
<dbReference type="SUPFAM" id="SSF51905">
    <property type="entry name" value="FAD/NAD(P)-binding domain"/>
    <property type="match status" value="1"/>
</dbReference>
<name>A0A0F9F0K7_9ZZZZ</name>
<organism evidence="7">
    <name type="scientific">marine sediment metagenome</name>
    <dbReference type="NCBI Taxonomy" id="412755"/>
    <lineage>
        <taxon>unclassified sequences</taxon>
        <taxon>metagenomes</taxon>
        <taxon>ecological metagenomes</taxon>
    </lineage>
</organism>
<evidence type="ECO:0000259" key="6">
    <source>
        <dbReference type="Pfam" id="PF01266"/>
    </source>
</evidence>
<comment type="similarity">
    <text evidence="2">Belongs to the FAD-dependent glycerol-3-phosphate dehydrogenase family.</text>
</comment>
<dbReference type="GO" id="GO:0046168">
    <property type="term" value="P:glycerol-3-phosphate catabolic process"/>
    <property type="evidence" value="ECO:0007669"/>
    <property type="project" value="TreeGrafter"/>
</dbReference>
<reference evidence="7" key="1">
    <citation type="journal article" date="2015" name="Nature">
        <title>Complex archaea that bridge the gap between prokaryotes and eukaryotes.</title>
        <authorList>
            <person name="Spang A."/>
            <person name="Saw J.H."/>
            <person name="Jorgensen S.L."/>
            <person name="Zaremba-Niedzwiedzka K."/>
            <person name="Martijn J."/>
            <person name="Lind A.E."/>
            <person name="van Eijk R."/>
            <person name="Schleper C."/>
            <person name="Guy L."/>
            <person name="Ettema T.J."/>
        </authorList>
    </citation>
    <scope>NUCLEOTIDE SEQUENCE</scope>
</reference>
<keyword evidence="4" id="KW-0274">FAD</keyword>
<dbReference type="Pfam" id="PF01266">
    <property type="entry name" value="DAO"/>
    <property type="match status" value="1"/>
</dbReference>
<dbReference type="Gene3D" id="3.50.50.60">
    <property type="entry name" value="FAD/NAD(P)-binding domain"/>
    <property type="match status" value="1"/>
</dbReference>
<dbReference type="PANTHER" id="PTHR11985:SF35">
    <property type="entry name" value="ANAEROBIC GLYCEROL-3-PHOSPHATE DEHYDROGENASE SUBUNIT A"/>
    <property type="match status" value="1"/>
</dbReference>
<protein>
    <recommendedName>
        <fullName evidence="6">FAD dependent oxidoreductase domain-containing protein</fullName>
    </recommendedName>
</protein>
<evidence type="ECO:0000256" key="3">
    <source>
        <dbReference type="ARBA" id="ARBA00022630"/>
    </source>
</evidence>
<dbReference type="InterPro" id="IPR036188">
    <property type="entry name" value="FAD/NAD-bd_sf"/>
</dbReference>
<evidence type="ECO:0000256" key="5">
    <source>
        <dbReference type="ARBA" id="ARBA00023002"/>
    </source>
</evidence>
<dbReference type="GO" id="GO:0004368">
    <property type="term" value="F:glycerol-3-phosphate dehydrogenase (quinone) activity"/>
    <property type="evidence" value="ECO:0007669"/>
    <property type="project" value="InterPro"/>
</dbReference>
<dbReference type="PANTHER" id="PTHR11985">
    <property type="entry name" value="GLYCEROL-3-PHOSPHATE DEHYDROGENASE"/>
    <property type="match status" value="1"/>
</dbReference>